<evidence type="ECO:0000313" key="2">
    <source>
        <dbReference type="EMBL" id="CAD1568624.1"/>
    </source>
</evidence>
<reference evidence="2" key="1">
    <citation type="submission" date="2020-07" db="EMBL/GenBank/DDBJ databases">
        <authorList>
            <person name="Ferguson B K."/>
        </authorList>
    </citation>
    <scope>NUCLEOTIDE SEQUENCE</scope>
    <source>
        <strain evidence="2">L06</strain>
    </source>
</reference>
<evidence type="ECO:0000259" key="1">
    <source>
        <dbReference type="PROSITE" id="PS00028"/>
    </source>
</evidence>
<feature type="domain" description="C2H2-type" evidence="1">
    <location>
        <begin position="10"/>
        <end position="31"/>
    </location>
</feature>
<dbReference type="EMBL" id="CADCXW020000327">
    <property type="protein sequence ID" value="CAD1568624.1"/>
    <property type="molecule type" value="Genomic_DNA"/>
</dbReference>
<organism evidence="2">
    <name type="scientific">Bracon brevicornis</name>
    <dbReference type="NCBI Taxonomy" id="1563983"/>
    <lineage>
        <taxon>Eukaryota</taxon>
        <taxon>Metazoa</taxon>
        <taxon>Ecdysozoa</taxon>
        <taxon>Arthropoda</taxon>
        <taxon>Hexapoda</taxon>
        <taxon>Insecta</taxon>
        <taxon>Pterygota</taxon>
        <taxon>Neoptera</taxon>
        <taxon>Endopterygota</taxon>
        <taxon>Hymenoptera</taxon>
        <taxon>Apocrita</taxon>
        <taxon>Ichneumonoidea</taxon>
        <taxon>Braconidae</taxon>
        <taxon>Braconinae</taxon>
        <taxon>Bracon</taxon>
    </lineage>
</organism>
<proteinExistence type="predicted"/>
<protein>
    <recommendedName>
        <fullName evidence="1">C2H2-type domain-containing protein</fullName>
    </recommendedName>
</protein>
<dbReference type="AlphaFoldDB" id="A0A6V7KYA2"/>
<gene>
    <name evidence="2" type="ORF">BBRV_LOCUS91048</name>
</gene>
<accession>A0A6V7KYA2</accession>
<dbReference type="PROSITE" id="PS00028">
    <property type="entry name" value="ZINC_FINGER_C2H2_1"/>
    <property type="match status" value="1"/>
</dbReference>
<name>A0A6V7KYA2_9HYME</name>
<sequence>MDSMKRLLKCIICDVQMTGLQDLHEHQLHFHSVEELSFGIVSLQSFIYHQHYFQKLDESPVKDVCVFYPFCSQLWNVREGKCQNEEENKATVNSGQNAVKLTPFPEVEMKPQPLRRPLGERNILVKPEDSFNNAALELSDSSLILKMRQRIKHKRLMEKNGKPRMIRSNKQMINKPARKPMLKKENASPVQKSKTNIGIHISDSSDEMDISDSTEIPSKIDVIQDPQLTGPKPLLMIKWY</sequence>
<dbReference type="InterPro" id="IPR013087">
    <property type="entry name" value="Znf_C2H2_type"/>
</dbReference>